<keyword evidence="3" id="KW-1185">Reference proteome</keyword>
<dbReference type="HOGENOM" id="CLU_007603_0_0_1"/>
<feature type="compositionally biased region" description="Pro residues" evidence="1">
    <location>
        <begin position="403"/>
        <end position="415"/>
    </location>
</feature>
<dbReference type="AlphaFoldDB" id="M2QUQ3"/>
<protein>
    <recommendedName>
        <fullName evidence="4">FHA domain-containing protein</fullName>
    </recommendedName>
</protein>
<feature type="compositionally biased region" description="Low complexity" evidence="1">
    <location>
        <begin position="508"/>
        <end position="528"/>
    </location>
</feature>
<feature type="region of interest" description="Disordered" evidence="1">
    <location>
        <begin position="372"/>
        <end position="566"/>
    </location>
</feature>
<dbReference type="GO" id="GO:0000724">
    <property type="term" value="P:double-strand break repair via homologous recombination"/>
    <property type="evidence" value="ECO:0007669"/>
    <property type="project" value="TreeGrafter"/>
</dbReference>
<dbReference type="GO" id="GO:0030870">
    <property type="term" value="C:Mre11 complex"/>
    <property type="evidence" value="ECO:0007669"/>
    <property type="project" value="InterPro"/>
</dbReference>
<sequence>MQTRYASKYRVLFVPPDASSHPPGMWVLTGPFDGTTEDTNFQKSKLLRTGTSYTVGRKGQPLIIKHPKISRAHATFIVGEYTEENVVNPTFVPTLSFHNAGNRPRNIVRDGQTIVINNESTKQLQDGDVVHVVTGTPVTVKWERICCYASSGRGQSTSLQACASLGISLVGDPQPEVTHHLTPTFTLTPALATALLSLAHIVKPDWLAEVLRLGTPESDSDKPSSLEEHFVLPPLTKFRPAFSPSLPPALKTFAAWEPDEARASLFNAYRFIFLGERGREVQSALRELVRRGGAEYECFGANSGRRALHQVLAKRQGKERTLVLVAEERSVVAAVGEDEWKELVEEAGSFDLGFISSEKILESVVYADVSHLKHSGTPPQPASNDQDSSPLPDIVYNTHPEEPSIPPEMPTPPAPEAAENAPAPARRRPPPRRAVSRASSREPPLPPPATPALASVEASVPDTQTRPRRNLVRRAGKSTFTLPGIDEPFLGLEDNPSTTDAKKGSTGAGSALPESSAPPSSTPAASKPRSNRLKRRAGTGAGNDLALLGLADSPPGTSYSYTPAPEPAHKRFKALFEESDPDRVAAASMDEYLALGSQQPQTGTSVTQSEGAETQRRGGRGLEVVREEEEESTPRTAEGGAGGTESQGVKRKSQAVEEDVVMEDEDASQGRAKRRAVEGVNAVESSAPRPALPAASKPTSKPTSKAPLPSQIPGQRSKPTSAAGAAPGAPDKDEAFLLAVASTKRGRRAEDDFDREFNNLRISKPDIEQEREAWAVLDDFDDDVGLRGNFMVIVEMDVPEHRTRGEVRRGGGRVEWEGRPDFKKFRRKVLGERRQIVQLHAEGGEDLASQRPYAKPTQKSTQFSSQTLSQTPSHFKESHAKPSQQRKGRSGGRGLFADNSDDELLAPPKPARALATQPEPEPARKPRPRRTAQTQPLLEVRKKSMPLFLSDDEDFNESQATAGRSPSDEEFDMDVGLAGEEGVCAGAVVEGGIGKSGACGALGTDY</sequence>
<feature type="compositionally biased region" description="Low complexity" evidence="1">
    <location>
        <begin position="542"/>
        <end position="551"/>
    </location>
</feature>
<dbReference type="SUPFAM" id="SSF52113">
    <property type="entry name" value="BRCT domain"/>
    <property type="match status" value="1"/>
</dbReference>
<dbReference type="Gene3D" id="2.60.200.20">
    <property type="match status" value="1"/>
</dbReference>
<feature type="compositionally biased region" description="Basic residues" evidence="1">
    <location>
        <begin position="425"/>
        <end position="435"/>
    </location>
</feature>
<feature type="compositionally biased region" description="Basic residues" evidence="1">
    <location>
        <begin position="466"/>
        <end position="476"/>
    </location>
</feature>
<feature type="compositionally biased region" description="Low complexity" evidence="1">
    <location>
        <begin position="857"/>
        <end position="871"/>
    </location>
</feature>
<name>M2QUQ3_CERS8</name>
<dbReference type="PANTHER" id="PTHR12162:SF0">
    <property type="entry name" value="NIBRIN"/>
    <property type="match status" value="1"/>
</dbReference>
<reference evidence="2 3" key="1">
    <citation type="journal article" date="2012" name="Proc. Natl. Acad. Sci. U.S.A.">
        <title>Comparative genomics of Ceriporiopsis subvermispora and Phanerochaete chrysosporium provide insight into selective ligninolysis.</title>
        <authorList>
            <person name="Fernandez-Fueyo E."/>
            <person name="Ruiz-Duenas F.J."/>
            <person name="Ferreira P."/>
            <person name="Floudas D."/>
            <person name="Hibbett D.S."/>
            <person name="Canessa P."/>
            <person name="Larrondo L.F."/>
            <person name="James T.Y."/>
            <person name="Seelenfreund D."/>
            <person name="Lobos S."/>
            <person name="Polanco R."/>
            <person name="Tello M."/>
            <person name="Honda Y."/>
            <person name="Watanabe T."/>
            <person name="Watanabe T."/>
            <person name="Ryu J.S."/>
            <person name="Kubicek C.P."/>
            <person name="Schmoll M."/>
            <person name="Gaskell J."/>
            <person name="Hammel K.E."/>
            <person name="St John F.J."/>
            <person name="Vanden Wymelenberg A."/>
            <person name="Sabat G."/>
            <person name="Splinter BonDurant S."/>
            <person name="Syed K."/>
            <person name="Yadav J.S."/>
            <person name="Doddapaneni H."/>
            <person name="Subramanian V."/>
            <person name="Lavin J.L."/>
            <person name="Oguiza J.A."/>
            <person name="Perez G."/>
            <person name="Pisabarro A.G."/>
            <person name="Ramirez L."/>
            <person name="Santoyo F."/>
            <person name="Master E."/>
            <person name="Coutinho P.M."/>
            <person name="Henrissat B."/>
            <person name="Lombard V."/>
            <person name="Magnuson J.K."/>
            <person name="Kuees U."/>
            <person name="Hori C."/>
            <person name="Igarashi K."/>
            <person name="Samejima M."/>
            <person name="Held B.W."/>
            <person name="Barry K.W."/>
            <person name="LaButti K.M."/>
            <person name="Lapidus A."/>
            <person name="Lindquist E.A."/>
            <person name="Lucas S.M."/>
            <person name="Riley R."/>
            <person name="Salamov A.A."/>
            <person name="Hoffmeister D."/>
            <person name="Schwenk D."/>
            <person name="Hadar Y."/>
            <person name="Yarden O."/>
            <person name="de Vries R.P."/>
            <person name="Wiebenga A."/>
            <person name="Stenlid J."/>
            <person name="Eastwood D."/>
            <person name="Grigoriev I.V."/>
            <person name="Berka R.M."/>
            <person name="Blanchette R.A."/>
            <person name="Kersten P."/>
            <person name="Martinez A.T."/>
            <person name="Vicuna R."/>
            <person name="Cullen D."/>
        </authorList>
    </citation>
    <scope>NUCLEOTIDE SEQUENCE [LARGE SCALE GENOMIC DNA]</scope>
    <source>
        <strain evidence="2 3">B</strain>
    </source>
</reference>
<organism evidence="2 3">
    <name type="scientific">Ceriporiopsis subvermispora (strain B)</name>
    <name type="common">White-rot fungus</name>
    <name type="synonym">Gelatoporia subvermispora</name>
    <dbReference type="NCBI Taxonomy" id="914234"/>
    <lineage>
        <taxon>Eukaryota</taxon>
        <taxon>Fungi</taxon>
        <taxon>Dikarya</taxon>
        <taxon>Basidiomycota</taxon>
        <taxon>Agaricomycotina</taxon>
        <taxon>Agaricomycetes</taxon>
        <taxon>Polyporales</taxon>
        <taxon>Gelatoporiaceae</taxon>
        <taxon>Gelatoporia</taxon>
    </lineage>
</organism>
<feature type="compositionally biased region" description="Low complexity" evidence="1">
    <location>
        <begin position="685"/>
        <end position="698"/>
    </location>
</feature>
<dbReference type="GO" id="GO:0003684">
    <property type="term" value="F:damaged DNA binding"/>
    <property type="evidence" value="ECO:0007669"/>
    <property type="project" value="TreeGrafter"/>
</dbReference>
<dbReference type="Proteomes" id="UP000016930">
    <property type="component" value="Unassembled WGS sequence"/>
</dbReference>
<dbReference type="InterPro" id="IPR036420">
    <property type="entry name" value="BRCT_dom_sf"/>
</dbReference>
<evidence type="ECO:0008006" key="4">
    <source>
        <dbReference type="Google" id="ProtNLM"/>
    </source>
</evidence>
<proteinExistence type="predicted"/>
<feature type="compositionally biased region" description="Acidic residues" evidence="1">
    <location>
        <begin position="656"/>
        <end position="667"/>
    </location>
</feature>
<accession>M2QUQ3</accession>
<evidence type="ECO:0000256" key="1">
    <source>
        <dbReference type="SAM" id="MobiDB-lite"/>
    </source>
</evidence>
<evidence type="ECO:0000313" key="2">
    <source>
        <dbReference type="EMBL" id="EMD35805.1"/>
    </source>
</evidence>
<feature type="region of interest" description="Disordered" evidence="1">
    <location>
        <begin position="582"/>
        <end position="734"/>
    </location>
</feature>
<dbReference type="EMBL" id="KB445799">
    <property type="protein sequence ID" value="EMD35805.1"/>
    <property type="molecule type" value="Genomic_DNA"/>
</dbReference>
<dbReference type="STRING" id="914234.M2QUQ3"/>
<dbReference type="Gene3D" id="3.40.50.10190">
    <property type="entry name" value="BRCT domain"/>
    <property type="match status" value="1"/>
</dbReference>
<feature type="region of interest" description="Disordered" evidence="1">
    <location>
        <begin position="841"/>
        <end position="972"/>
    </location>
</feature>
<dbReference type="PANTHER" id="PTHR12162">
    <property type="entry name" value="NIBRIN-RELATED"/>
    <property type="match status" value="1"/>
</dbReference>
<evidence type="ECO:0000313" key="3">
    <source>
        <dbReference type="Proteomes" id="UP000016930"/>
    </source>
</evidence>
<gene>
    <name evidence="2" type="ORF">CERSUDRAFT_96030</name>
</gene>
<feature type="compositionally biased region" description="Polar residues" evidence="1">
    <location>
        <begin position="596"/>
        <end position="612"/>
    </location>
</feature>
<dbReference type="InterPro" id="IPR040227">
    <property type="entry name" value="Nibrin-rel"/>
</dbReference>
<dbReference type="OrthoDB" id="552194at2759"/>
<dbReference type="GO" id="GO:0007095">
    <property type="term" value="P:mitotic G2 DNA damage checkpoint signaling"/>
    <property type="evidence" value="ECO:0007669"/>
    <property type="project" value="InterPro"/>
</dbReference>